<dbReference type="Proteomes" id="UP000288607">
    <property type="component" value="Unassembled WGS sequence"/>
</dbReference>
<keyword evidence="3" id="KW-1185">Reference proteome</keyword>
<evidence type="ECO:0000313" key="2">
    <source>
        <dbReference type="EMBL" id="RSX49517.1"/>
    </source>
</evidence>
<accession>A0A430F9L7</accession>
<name>A0A430F9L7_9BIFI</name>
<dbReference type="EMBL" id="QXGJ01000013">
    <property type="protein sequence ID" value="RSX49517.1"/>
    <property type="molecule type" value="Genomic_DNA"/>
</dbReference>
<sequence>MSVDSSTTKMGRLTTASCGYCRSGSCDRGVPRGWAIWRVVGNGEWGPIGVGGGVTSSVGCADSFPSRGSPPSAEECGGYSAGRWEVCFLRKRLVGIAYERAGRRGSTAFGGRGPDGRRDVVSLRSHAFWWKRSLSTRWAGYAWPGSLLRRKRMSSLMIVFAEEPPPGGGSFMAEVSYEVGYTEIVRLGEMPRLALSPQPDYCSVPGALRFLSSSGTGWSCRCTGFAKRLRGAKHGTAVLPAHGPCSVTPGSRPSCLSATKTSNQRGGEDPSRQCLGMT</sequence>
<proteinExistence type="predicted"/>
<organism evidence="2 3">
    <name type="scientific">Bifidobacterium callimiconis</name>
    <dbReference type="NCBI Taxonomy" id="2306973"/>
    <lineage>
        <taxon>Bacteria</taxon>
        <taxon>Bacillati</taxon>
        <taxon>Actinomycetota</taxon>
        <taxon>Actinomycetes</taxon>
        <taxon>Bifidobacteriales</taxon>
        <taxon>Bifidobacteriaceae</taxon>
        <taxon>Bifidobacterium</taxon>
    </lineage>
</organism>
<comment type="caution">
    <text evidence="2">The sequence shown here is derived from an EMBL/GenBank/DDBJ whole genome shotgun (WGS) entry which is preliminary data.</text>
</comment>
<feature type="region of interest" description="Disordered" evidence="1">
    <location>
        <begin position="248"/>
        <end position="278"/>
    </location>
</feature>
<feature type="compositionally biased region" description="Polar residues" evidence="1">
    <location>
        <begin position="248"/>
        <end position="265"/>
    </location>
</feature>
<evidence type="ECO:0000313" key="3">
    <source>
        <dbReference type="Proteomes" id="UP000288607"/>
    </source>
</evidence>
<dbReference type="AlphaFoldDB" id="A0A430F9L7"/>
<reference evidence="2 3" key="1">
    <citation type="submission" date="2018-09" db="EMBL/GenBank/DDBJ databases">
        <title>Characterization of the phylogenetic diversity of five novel species belonging to the genus Bifidobacterium.</title>
        <authorList>
            <person name="Lugli G.A."/>
            <person name="Duranti S."/>
            <person name="Milani C."/>
        </authorList>
    </citation>
    <scope>NUCLEOTIDE SEQUENCE [LARGE SCALE GENOMIC DNA]</scope>
    <source>
        <strain evidence="2 3">2028B</strain>
    </source>
</reference>
<gene>
    <name evidence="2" type="ORF">D2E23_2019</name>
</gene>
<evidence type="ECO:0000256" key="1">
    <source>
        <dbReference type="SAM" id="MobiDB-lite"/>
    </source>
</evidence>
<protein>
    <submittedName>
        <fullName evidence="2">Uncharacterized protein</fullName>
    </submittedName>
</protein>